<protein>
    <submittedName>
        <fullName evidence="3">Uncharacterized protein</fullName>
    </submittedName>
</protein>
<keyword evidence="4" id="KW-1185">Reference proteome</keyword>
<evidence type="ECO:0000313" key="4">
    <source>
        <dbReference type="Proteomes" id="UP000198850"/>
    </source>
</evidence>
<proteinExistence type="predicted"/>
<dbReference type="Proteomes" id="UP000198850">
    <property type="component" value="Unassembled WGS sequence"/>
</dbReference>
<dbReference type="EMBL" id="FNRA01000023">
    <property type="protein sequence ID" value="SEB21870.1"/>
    <property type="molecule type" value="Genomic_DNA"/>
</dbReference>
<dbReference type="STRING" id="425514.SAMN05443550_1234"/>
<feature type="transmembrane region" description="Helical" evidence="2">
    <location>
        <begin position="44"/>
        <end position="66"/>
    </location>
</feature>
<evidence type="ECO:0000313" key="3">
    <source>
        <dbReference type="EMBL" id="SEB21870.1"/>
    </source>
</evidence>
<keyword evidence="2" id="KW-0812">Transmembrane</keyword>
<keyword evidence="2" id="KW-1133">Transmembrane helix</keyword>
<feature type="transmembrane region" description="Helical" evidence="2">
    <location>
        <begin position="7"/>
        <end position="24"/>
    </location>
</feature>
<name>A0A1H4HKA0_9SPHI</name>
<reference evidence="3 4" key="1">
    <citation type="submission" date="2016-10" db="EMBL/GenBank/DDBJ databases">
        <authorList>
            <person name="de Groot N.N."/>
        </authorList>
    </citation>
    <scope>NUCLEOTIDE SEQUENCE [LARGE SCALE GENOMIC DNA]</scope>
    <source>
        <strain evidence="3 4">DSM 19033</strain>
    </source>
</reference>
<organism evidence="3 4">
    <name type="scientific">Pedobacter hartonius</name>
    <dbReference type="NCBI Taxonomy" id="425514"/>
    <lineage>
        <taxon>Bacteria</taxon>
        <taxon>Pseudomonadati</taxon>
        <taxon>Bacteroidota</taxon>
        <taxon>Sphingobacteriia</taxon>
        <taxon>Sphingobacteriales</taxon>
        <taxon>Sphingobacteriaceae</taxon>
        <taxon>Pedobacter</taxon>
    </lineage>
</organism>
<gene>
    <name evidence="3" type="ORF">SAMN05443550_1234</name>
</gene>
<evidence type="ECO:0000256" key="1">
    <source>
        <dbReference type="SAM" id="MobiDB-lite"/>
    </source>
</evidence>
<evidence type="ECO:0000256" key="2">
    <source>
        <dbReference type="SAM" id="Phobius"/>
    </source>
</evidence>
<feature type="region of interest" description="Disordered" evidence="1">
    <location>
        <begin position="66"/>
        <end position="87"/>
    </location>
</feature>
<dbReference type="AlphaFoldDB" id="A0A1H4HKA0"/>
<sequence length="87" mass="9746">MNGKSEGAIISNPLFLIVELYSYPNNLSRPSFPSDFNIPSSVGISSLIVFFFSNGACLCCTTRNTMEHQKRKKNKKKGMDQNQGIQR</sequence>
<keyword evidence="2" id="KW-0472">Membrane</keyword>
<accession>A0A1H4HKA0</accession>